<comment type="similarity">
    <text evidence="1">Belongs to the CpsD/CapB family.</text>
</comment>
<accession>A0A0D1J4Z4</accession>
<dbReference type="SUPFAM" id="SSF52540">
    <property type="entry name" value="P-loop containing nucleoside triphosphate hydrolases"/>
    <property type="match status" value="1"/>
</dbReference>
<dbReference type="PATRIC" id="fig|280871.6.peg.2611"/>
<dbReference type="GO" id="GO:0005886">
    <property type="term" value="C:plasma membrane"/>
    <property type="evidence" value="ECO:0007669"/>
    <property type="project" value="UniProtKB-ARBA"/>
</dbReference>
<dbReference type="NCBIfam" id="TIGR01007">
    <property type="entry name" value="eps_fam"/>
    <property type="match status" value="1"/>
</dbReference>
<keyword evidence="7" id="KW-0829">Tyrosine-protein kinase</keyword>
<organism evidence="10 11">
    <name type="scientific">Mycolicibacterium llatzerense</name>
    <dbReference type="NCBI Taxonomy" id="280871"/>
    <lineage>
        <taxon>Bacteria</taxon>
        <taxon>Bacillati</taxon>
        <taxon>Actinomycetota</taxon>
        <taxon>Actinomycetes</taxon>
        <taxon>Mycobacteriales</taxon>
        <taxon>Mycobacteriaceae</taxon>
        <taxon>Mycolicibacterium</taxon>
    </lineage>
</organism>
<evidence type="ECO:0000313" key="10">
    <source>
        <dbReference type="EMBL" id="KIU16698.1"/>
    </source>
</evidence>
<keyword evidence="11" id="KW-1185">Reference proteome</keyword>
<dbReference type="PANTHER" id="PTHR32309">
    <property type="entry name" value="TYROSINE-PROTEIN KINASE"/>
    <property type="match status" value="1"/>
</dbReference>
<dbReference type="GO" id="GO:0004715">
    <property type="term" value="F:non-membrane spanning protein tyrosine kinase activity"/>
    <property type="evidence" value="ECO:0007669"/>
    <property type="project" value="UniProtKB-EC"/>
</dbReference>
<evidence type="ECO:0000313" key="11">
    <source>
        <dbReference type="Proteomes" id="UP000032221"/>
    </source>
</evidence>
<keyword evidence="4" id="KW-0547">Nucleotide-binding</keyword>
<evidence type="ECO:0000256" key="3">
    <source>
        <dbReference type="ARBA" id="ARBA00022679"/>
    </source>
</evidence>
<evidence type="ECO:0000259" key="9">
    <source>
        <dbReference type="Pfam" id="PF13614"/>
    </source>
</evidence>
<keyword evidence="6" id="KW-0067">ATP-binding</keyword>
<proteinExistence type="inferred from homology"/>
<comment type="catalytic activity">
    <reaction evidence="8">
        <text>L-tyrosyl-[protein] + ATP = O-phospho-L-tyrosyl-[protein] + ADP + H(+)</text>
        <dbReference type="Rhea" id="RHEA:10596"/>
        <dbReference type="Rhea" id="RHEA-COMP:10136"/>
        <dbReference type="Rhea" id="RHEA-COMP:20101"/>
        <dbReference type="ChEBI" id="CHEBI:15378"/>
        <dbReference type="ChEBI" id="CHEBI:30616"/>
        <dbReference type="ChEBI" id="CHEBI:46858"/>
        <dbReference type="ChEBI" id="CHEBI:61978"/>
        <dbReference type="ChEBI" id="CHEBI:456216"/>
        <dbReference type="EC" id="2.7.10.2"/>
    </reaction>
</comment>
<keyword evidence="5 10" id="KW-0418">Kinase</keyword>
<dbReference type="InterPro" id="IPR050445">
    <property type="entry name" value="Bact_polysacc_biosynth/exp"/>
</dbReference>
<dbReference type="AlphaFoldDB" id="A0A0D1J4Z4"/>
<dbReference type="EC" id="2.7.10.2" evidence="2"/>
<evidence type="ECO:0000256" key="8">
    <source>
        <dbReference type="ARBA" id="ARBA00051245"/>
    </source>
</evidence>
<dbReference type="EMBL" id="JXST01000015">
    <property type="protein sequence ID" value="KIU16698.1"/>
    <property type="molecule type" value="Genomic_DNA"/>
</dbReference>
<dbReference type="InterPro" id="IPR025669">
    <property type="entry name" value="AAA_dom"/>
</dbReference>
<dbReference type="CDD" id="cd05387">
    <property type="entry name" value="BY-kinase"/>
    <property type="match status" value="1"/>
</dbReference>
<keyword evidence="3" id="KW-0808">Transferase</keyword>
<evidence type="ECO:0000256" key="6">
    <source>
        <dbReference type="ARBA" id="ARBA00022840"/>
    </source>
</evidence>
<dbReference type="Pfam" id="PF13614">
    <property type="entry name" value="AAA_31"/>
    <property type="match status" value="1"/>
</dbReference>
<dbReference type="GO" id="GO:0005524">
    <property type="term" value="F:ATP binding"/>
    <property type="evidence" value="ECO:0007669"/>
    <property type="project" value="UniProtKB-KW"/>
</dbReference>
<name>A0A0D1J4Z4_9MYCO</name>
<dbReference type="InterPro" id="IPR005702">
    <property type="entry name" value="Wzc-like_C"/>
</dbReference>
<evidence type="ECO:0000256" key="1">
    <source>
        <dbReference type="ARBA" id="ARBA00007316"/>
    </source>
</evidence>
<evidence type="ECO:0000256" key="4">
    <source>
        <dbReference type="ARBA" id="ARBA00022741"/>
    </source>
</evidence>
<evidence type="ECO:0000256" key="5">
    <source>
        <dbReference type="ARBA" id="ARBA00022777"/>
    </source>
</evidence>
<dbReference type="Gene3D" id="3.40.50.300">
    <property type="entry name" value="P-loop containing nucleotide triphosphate hydrolases"/>
    <property type="match status" value="1"/>
</dbReference>
<dbReference type="STRING" id="280871.TL10_12585"/>
<evidence type="ECO:0000256" key="2">
    <source>
        <dbReference type="ARBA" id="ARBA00011903"/>
    </source>
</evidence>
<dbReference type="FunFam" id="3.40.50.300:FF:000527">
    <property type="entry name" value="Tyrosine-protein kinase etk"/>
    <property type="match status" value="1"/>
</dbReference>
<comment type="caution">
    <text evidence="10">The sequence shown here is derived from an EMBL/GenBank/DDBJ whole genome shotgun (WGS) entry which is preliminary data.</text>
</comment>
<evidence type="ECO:0000256" key="7">
    <source>
        <dbReference type="ARBA" id="ARBA00023137"/>
    </source>
</evidence>
<reference evidence="10 11" key="1">
    <citation type="submission" date="2015-01" db="EMBL/GenBank/DDBJ databases">
        <title>Genome sequence of Mycobacterium llatzerense and Mycobacterium immunogenum recovered from brain abscess.</title>
        <authorList>
            <person name="Greninger A.L."/>
            <person name="Langelier C."/>
            <person name="Cunningham G."/>
            <person name="Chiu C.Y."/>
            <person name="Miller S."/>
        </authorList>
    </citation>
    <scope>NUCLEOTIDE SEQUENCE [LARGE SCALE GENOMIC DNA]</scope>
    <source>
        <strain evidence="10 11">CLUC14</strain>
    </source>
</reference>
<feature type="domain" description="AAA" evidence="9">
    <location>
        <begin position="258"/>
        <end position="379"/>
    </location>
</feature>
<dbReference type="GO" id="GO:0042802">
    <property type="term" value="F:identical protein binding"/>
    <property type="evidence" value="ECO:0007669"/>
    <property type="project" value="UniProtKB-ARBA"/>
</dbReference>
<protein>
    <recommendedName>
        <fullName evidence="2">non-specific protein-tyrosine kinase</fullName>
        <ecNumber evidence="2">2.7.10.2</ecNumber>
    </recommendedName>
</protein>
<gene>
    <name evidence="10" type="ORF">TL10_12585</name>
</gene>
<dbReference type="InterPro" id="IPR027417">
    <property type="entry name" value="P-loop_NTPase"/>
</dbReference>
<dbReference type="PANTHER" id="PTHR32309:SF13">
    <property type="entry name" value="FERRIC ENTEROBACTIN TRANSPORT PROTEIN FEPE"/>
    <property type="match status" value="1"/>
</dbReference>
<sequence>MTISAVIVLALLASIAITVTTTPLYKSSTRLFVSTYAGSSLMDTYQGNLLSQERVRSYTILLTGEALAQRTIDALHLDMSARALRQEVSARSKMGTVLIDVDVLDPSPVRARDIANTLSDQFVKMVRELETPGDGSLPDTRVVVEQPAAIASSPAVPNLMRNLALGLFAGVLLGVACALGREVIDNTVKKHEDLESITGVAVVGDIPMDKARRGTPAISFGTENSQIAESFRKLRTNLSFLSVDNPPRVIVVTSSIPNEGKSTTAVNIALALVEVEYNVLLVDGDMRRSIAHKHLNVDGAVGLSTVLSGAVSLSDALQETQFSGLTVLAAGATPPNPSELLASHAAKNLLEELRGKFDYVIVDSCPLLAVTDAALLAANADGALLLGRYGQTKRDQLKNATDALQNVGAPLLGSVFVMTPPRSRSAYGGAYYYYGDKRGSNSRHSQKT</sequence>
<dbReference type="Proteomes" id="UP000032221">
    <property type="component" value="Unassembled WGS sequence"/>
</dbReference>